<accession>A0ABU2DT21</accession>
<organism evidence="7 8">
    <name type="scientific">Nesterenkonia aerolata</name>
    <dbReference type="NCBI Taxonomy" id="3074079"/>
    <lineage>
        <taxon>Bacteria</taxon>
        <taxon>Bacillati</taxon>
        <taxon>Actinomycetota</taxon>
        <taxon>Actinomycetes</taxon>
        <taxon>Micrococcales</taxon>
        <taxon>Micrococcaceae</taxon>
        <taxon>Nesterenkonia</taxon>
    </lineage>
</organism>
<comment type="caution">
    <text evidence="7">The sequence shown here is derived from an EMBL/GenBank/DDBJ whole genome shotgun (WGS) entry which is preliminary data.</text>
</comment>
<evidence type="ECO:0000256" key="5">
    <source>
        <dbReference type="SAM" id="MobiDB-lite"/>
    </source>
</evidence>
<dbReference type="InterPro" id="IPR008217">
    <property type="entry name" value="Ccc1_fam"/>
</dbReference>
<dbReference type="CDD" id="cd01044">
    <property type="entry name" value="Ferritin_CCC1_N"/>
    <property type="match status" value="1"/>
</dbReference>
<comment type="subcellular location">
    <subcellularLocation>
        <location evidence="1">Endomembrane system</location>
        <topology evidence="1">Multi-pass membrane protein</topology>
    </subcellularLocation>
</comment>
<feature type="transmembrane region" description="Helical" evidence="6">
    <location>
        <begin position="327"/>
        <end position="352"/>
    </location>
</feature>
<gene>
    <name evidence="7" type="ORF">RIL96_08790</name>
</gene>
<dbReference type="EMBL" id="JAVKGR010000009">
    <property type="protein sequence ID" value="MDR8019657.1"/>
    <property type="molecule type" value="Genomic_DNA"/>
</dbReference>
<dbReference type="RefSeq" id="WP_310548647.1">
    <property type="nucleotide sequence ID" value="NZ_JAVKGR010000009.1"/>
</dbReference>
<reference evidence="7 8" key="1">
    <citation type="submission" date="2023-09" db="EMBL/GenBank/DDBJ databases">
        <title>Description of three actinobacteria isolated from air of manufacturing shop in a pharmaceutical factory.</title>
        <authorList>
            <person name="Zhang D.-F."/>
        </authorList>
    </citation>
    <scope>NUCLEOTIDE SEQUENCE [LARGE SCALE GENOMIC DNA]</scope>
    <source>
        <strain evidence="7 8">LY-0111</strain>
    </source>
</reference>
<evidence type="ECO:0000256" key="6">
    <source>
        <dbReference type="SAM" id="Phobius"/>
    </source>
</evidence>
<name>A0ABU2DT21_9MICC</name>
<dbReference type="PANTHER" id="PTHR31851">
    <property type="entry name" value="FE(2+)/MN(2+) TRANSPORTER PCL1"/>
    <property type="match status" value="1"/>
</dbReference>
<feature type="transmembrane region" description="Helical" evidence="6">
    <location>
        <begin position="173"/>
        <end position="206"/>
    </location>
</feature>
<protein>
    <submittedName>
        <fullName evidence="7">VIT1/CCC1 transporter family protein</fullName>
    </submittedName>
</protein>
<feature type="transmembrane region" description="Helical" evidence="6">
    <location>
        <begin position="364"/>
        <end position="385"/>
    </location>
</feature>
<proteinExistence type="predicted"/>
<evidence type="ECO:0000256" key="4">
    <source>
        <dbReference type="ARBA" id="ARBA00023136"/>
    </source>
</evidence>
<dbReference type="Proteomes" id="UP001251870">
    <property type="component" value="Unassembled WGS sequence"/>
</dbReference>
<dbReference type="InterPro" id="IPR039376">
    <property type="entry name" value="Ferritin_CCC1_N"/>
</dbReference>
<keyword evidence="2 6" id="KW-0812">Transmembrane</keyword>
<dbReference type="CDD" id="cd02433">
    <property type="entry name" value="Nodulin-21_like_2"/>
    <property type="match status" value="1"/>
</dbReference>
<keyword evidence="3 6" id="KW-1133">Transmembrane helix</keyword>
<keyword evidence="4 6" id="KW-0472">Membrane</keyword>
<evidence type="ECO:0000256" key="2">
    <source>
        <dbReference type="ARBA" id="ARBA00022692"/>
    </source>
</evidence>
<dbReference type="Pfam" id="PF01988">
    <property type="entry name" value="VIT1"/>
    <property type="match status" value="1"/>
</dbReference>
<evidence type="ECO:0000256" key="1">
    <source>
        <dbReference type="ARBA" id="ARBA00004127"/>
    </source>
</evidence>
<feature type="region of interest" description="Disordered" evidence="5">
    <location>
        <begin position="1"/>
        <end position="27"/>
    </location>
</feature>
<sequence>MNEPRPTPDDDPGTADDAASARAEPTPRQIRRWRRYLADEIAEGRLYADLAARRSGSQRRILEGLAEAERRHQQHWEQLLGEHAADPPRPSAHRILLRLMARLFGSVFVLALAQRAEGDSPYAQDADAPPGMAADEAIHEEVVRGLAAEGRERLAGNFRAAVFGANDGLVSNLALVMGIGATSVSSSVVLATGVAGLLAGALSMAAGEFVSVRSQRELLEASSPTQVTLDAARHLDVDANELELVYLARGMSPEDAHHRAMERMGHFPCDCNPSFSAHPDGAQGPVDRSEEHHAIGNAWGASLSSFCFFASGALIPILPFLVGVTGLTALLIACGLVSVALMLTGGVVGLLSGSSPLTRGLRQLAIGLGAAGVTYIVGSLLDVAVT</sequence>
<evidence type="ECO:0000256" key="3">
    <source>
        <dbReference type="ARBA" id="ARBA00022989"/>
    </source>
</evidence>
<feature type="transmembrane region" description="Helical" evidence="6">
    <location>
        <begin position="298"/>
        <end position="321"/>
    </location>
</feature>
<evidence type="ECO:0000313" key="8">
    <source>
        <dbReference type="Proteomes" id="UP001251870"/>
    </source>
</evidence>
<evidence type="ECO:0000313" key="7">
    <source>
        <dbReference type="EMBL" id="MDR8019657.1"/>
    </source>
</evidence>
<keyword evidence="8" id="KW-1185">Reference proteome</keyword>